<sequence length="159" mass="17126">MKKTSIMVCGLFFSVLFFSGCSRFNISSIAVGPGNICGMAGGEGYDQKMVAFQVIGKGLEPENALSKAEAVLMAQRAAVADGYRQLAEKVHGVYVDAVMQSGRGIITHDAIRVQTQSWLRGAEIMEIYQGDHGITNAKLRLKIALNHTVIGGWNGISFD</sequence>
<organism evidence="2 3">
    <name type="scientific">Desulfobacula phenolica</name>
    <dbReference type="NCBI Taxonomy" id="90732"/>
    <lineage>
        <taxon>Bacteria</taxon>
        <taxon>Pseudomonadati</taxon>
        <taxon>Thermodesulfobacteriota</taxon>
        <taxon>Desulfobacteria</taxon>
        <taxon>Desulfobacterales</taxon>
        <taxon>Desulfobacteraceae</taxon>
        <taxon>Desulfobacula</taxon>
    </lineage>
</organism>
<name>A0A1H2DP83_9BACT</name>
<keyword evidence="1" id="KW-0732">Signal</keyword>
<evidence type="ECO:0000313" key="2">
    <source>
        <dbReference type="EMBL" id="SDT84584.1"/>
    </source>
</evidence>
<proteinExistence type="predicted"/>
<evidence type="ECO:0008006" key="4">
    <source>
        <dbReference type="Google" id="ProtNLM"/>
    </source>
</evidence>
<dbReference type="EMBL" id="FNLL01000001">
    <property type="protein sequence ID" value="SDT84584.1"/>
    <property type="molecule type" value="Genomic_DNA"/>
</dbReference>
<protein>
    <recommendedName>
        <fullName evidence="4">LPP20 lipoprotein</fullName>
    </recommendedName>
</protein>
<dbReference type="RefSeq" id="WP_092229756.1">
    <property type="nucleotide sequence ID" value="NZ_FNLL01000001.1"/>
</dbReference>
<evidence type="ECO:0000313" key="3">
    <source>
        <dbReference type="Proteomes" id="UP000199608"/>
    </source>
</evidence>
<feature type="chain" id="PRO_5011547028" description="LPP20 lipoprotein" evidence="1">
    <location>
        <begin position="20"/>
        <end position="159"/>
    </location>
</feature>
<dbReference type="PROSITE" id="PS51257">
    <property type="entry name" value="PROKAR_LIPOPROTEIN"/>
    <property type="match status" value="1"/>
</dbReference>
<evidence type="ECO:0000256" key="1">
    <source>
        <dbReference type="SAM" id="SignalP"/>
    </source>
</evidence>
<keyword evidence="3" id="KW-1185">Reference proteome</keyword>
<accession>A0A1H2DP83</accession>
<reference evidence="3" key="1">
    <citation type="submission" date="2016-10" db="EMBL/GenBank/DDBJ databases">
        <authorList>
            <person name="Varghese N."/>
            <person name="Submissions S."/>
        </authorList>
    </citation>
    <scope>NUCLEOTIDE SEQUENCE [LARGE SCALE GENOMIC DNA]</scope>
    <source>
        <strain evidence="3">DSM 3384</strain>
    </source>
</reference>
<feature type="signal peptide" evidence="1">
    <location>
        <begin position="1"/>
        <end position="19"/>
    </location>
</feature>
<dbReference type="Proteomes" id="UP000199608">
    <property type="component" value="Unassembled WGS sequence"/>
</dbReference>
<dbReference type="AlphaFoldDB" id="A0A1H2DP83"/>
<gene>
    <name evidence="2" type="ORF">SAMN04487931_101311</name>
</gene>